<keyword evidence="2" id="KW-1185">Reference proteome</keyword>
<dbReference type="Proteomes" id="UP000199427">
    <property type="component" value="Unassembled WGS sequence"/>
</dbReference>
<organism evidence="1 2">
    <name type="scientific">Piscibacillus halophilus</name>
    <dbReference type="NCBI Taxonomy" id="571933"/>
    <lineage>
        <taxon>Bacteria</taxon>
        <taxon>Bacillati</taxon>
        <taxon>Bacillota</taxon>
        <taxon>Bacilli</taxon>
        <taxon>Bacillales</taxon>
        <taxon>Bacillaceae</taxon>
        <taxon>Piscibacillus</taxon>
    </lineage>
</organism>
<dbReference type="EMBL" id="FOES01000016">
    <property type="protein sequence ID" value="SEQ52401.1"/>
    <property type="molecule type" value="Genomic_DNA"/>
</dbReference>
<gene>
    <name evidence="1" type="ORF">SAMN05216362_11631</name>
</gene>
<dbReference type="STRING" id="571933.SAMN05216362_11631"/>
<evidence type="ECO:0000313" key="1">
    <source>
        <dbReference type="EMBL" id="SEQ52401.1"/>
    </source>
</evidence>
<proteinExistence type="predicted"/>
<dbReference type="AlphaFoldDB" id="A0A1H9GQP2"/>
<accession>A0A1H9GQP2</accession>
<reference evidence="1 2" key="1">
    <citation type="submission" date="2016-10" db="EMBL/GenBank/DDBJ databases">
        <authorList>
            <person name="de Groot N.N."/>
        </authorList>
    </citation>
    <scope>NUCLEOTIDE SEQUENCE [LARGE SCALE GENOMIC DNA]</scope>
    <source>
        <strain evidence="1 2">DSM 21633</strain>
    </source>
</reference>
<sequence length="53" mass="6392">MMQDYKCDHKKTTNVKSARCLSIYEFIIHILQLSRELPQLMTYRPLDQNLLHL</sequence>
<evidence type="ECO:0000313" key="2">
    <source>
        <dbReference type="Proteomes" id="UP000199427"/>
    </source>
</evidence>
<protein>
    <submittedName>
        <fullName evidence="1">Uncharacterized protein</fullName>
    </submittedName>
</protein>
<name>A0A1H9GQP2_9BACI</name>